<dbReference type="KEGG" id="pla:Plav_1076"/>
<dbReference type="InterPro" id="IPR009922">
    <property type="entry name" value="DUF1457"/>
</dbReference>
<dbReference type="EMBL" id="CP000774">
    <property type="protein sequence ID" value="ABS62698.1"/>
    <property type="molecule type" value="Genomic_DNA"/>
</dbReference>
<keyword evidence="2" id="KW-1185">Reference proteome</keyword>
<gene>
    <name evidence="1" type="ordered locus">Plav_1076</name>
</gene>
<dbReference type="eggNOG" id="COG5388">
    <property type="taxonomic scope" value="Bacteria"/>
</dbReference>
<accession>A7HS15</accession>
<evidence type="ECO:0008006" key="3">
    <source>
        <dbReference type="Google" id="ProtNLM"/>
    </source>
</evidence>
<proteinExistence type="predicted"/>
<dbReference type="HOGENOM" id="CLU_135611_0_0_5"/>
<dbReference type="Proteomes" id="UP000006377">
    <property type="component" value="Chromosome"/>
</dbReference>
<evidence type="ECO:0000313" key="1">
    <source>
        <dbReference type="EMBL" id="ABS62698.1"/>
    </source>
</evidence>
<sequence>MDALVWRDSVEESAELVPLEDLSEQPLREALAHWEAVRGRREMPTRDDIKPWRFPALLPRIFMIRVTQGPLAFTYSLVGDENVEAHGLNFTGVEVRSLDDLKPGYGASMHDFYSRVYRRRKPMAARGTMNFIDRAFCAFESVYLPLADKSGAISHIMGAACYSTEAI</sequence>
<dbReference type="AlphaFoldDB" id="A7HS15"/>
<protein>
    <recommendedName>
        <fullName evidence="3">PAS domain-containing protein</fullName>
    </recommendedName>
</protein>
<dbReference type="RefSeq" id="WP_012109954.1">
    <property type="nucleotide sequence ID" value="NC_009719.1"/>
</dbReference>
<name>A7HS15_PARL1</name>
<evidence type="ECO:0000313" key="2">
    <source>
        <dbReference type="Proteomes" id="UP000006377"/>
    </source>
</evidence>
<dbReference type="Pfam" id="PF07310">
    <property type="entry name" value="PAS_5"/>
    <property type="match status" value="1"/>
</dbReference>
<dbReference type="STRING" id="402881.Plav_1076"/>
<organism evidence="1 2">
    <name type="scientific">Parvibaculum lavamentivorans (strain DS-1 / DSM 13023 / NCIMB 13966)</name>
    <dbReference type="NCBI Taxonomy" id="402881"/>
    <lineage>
        <taxon>Bacteria</taxon>
        <taxon>Pseudomonadati</taxon>
        <taxon>Pseudomonadota</taxon>
        <taxon>Alphaproteobacteria</taxon>
        <taxon>Hyphomicrobiales</taxon>
        <taxon>Parvibaculaceae</taxon>
        <taxon>Parvibaculum</taxon>
    </lineage>
</organism>
<reference evidence="1 2" key="1">
    <citation type="journal article" date="2011" name="Stand. Genomic Sci.">
        <title>Complete genome sequence of Parvibaculum lavamentivorans type strain (DS-1(T)).</title>
        <authorList>
            <person name="Schleheck D."/>
            <person name="Weiss M."/>
            <person name="Pitluck S."/>
            <person name="Bruce D."/>
            <person name="Land M.L."/>
            <person name="Han S."/>
            <person name="Saunders E."/>
            <person name="Tapia R."/>
            <person name="Detter C."/>
            <person name="Brettin T."/>
            <person name="Han J."/>
            <person name="Woyke T."/>
            <person name="Goodwin L."/>
            <person name="Pennacchio L."/>
            <person name="Nolan M."/>
            <person name="Cook A.M."/>
            <person name="Kjelleberg S."/>
            <person name="Thomas T."/>
        </authorList>
    </citation>
    <scope>NUCLEOTIDE SEQUENCE [LARGE SCALE GENOMIC DNA]</scope>
    <source>
        <strain evidence="2">DS-1 / DSM 13023 / NCIMB 13966</strain>
    </source>
</reference>